<dbReference type="OrthoDB" id="9806840at2"/>
<evidence type="ECO:0000256" key="1">
    <source>
        <dbReference type="SAM" id="SignalP"/>
    </source>
</evidence>
<sequence>MSRRLLSRNAAFIAVACAATLVGSGRAEAEFAVCNQSFDVINVAIGQLVDSQFQTEGWWTIGTNQCANVIKEELSNRYIYVYATDVFGQPILDGSVSMCIGAKAFEIEGIESCWERGHRAAMFHEVDTQATVRWTLFITPPGGG</sequence>
<keyword evidence="1" id="KW-0732">Signal</keyword>
<evidence type="ECO:0000313" key="2">
    <source>
        <dbReference type="EMBL" id="SIN84766.1"/>
    </source>
</evidence>
<dbReference type="Proteomes" id="UP000184932">
    <property type="component" value="Unassembled WGS sequence"/>
</dbReference>
<reference evidence="3" key="1">
    <citation type="submission" date="2016-11" db="EMBL/GenBank/DDBJ databases">
        <authorList>
            <person name="Varghese N."/>
            <person name="Submissions S."/>
        </authorList>
    </citation>
    <scope>NUCLEOTIDE SEQUENCE [LARGE SCALE GENOMIC DNA]</scope>
    <source>
        <strain evidence="3">DSM 29440</strain>
    </source>
</reference>
<protein>
    <submittedName>
        <fullName evidence="2">Uncharacterized membrane protein</fullName>
    </submittedName>
</protein>
<gene>
    <name evidence="2" type="ORF">SAMN05444002_0975</name>
</gene>
<dbReference type="Pfam" id="PF06282">
    <property type="entry name" value="DUF1036"/>
    <property type="match status" value="1"/>
</dbReference>
<dbReference type="STRING" id="1217970.SAMN05444002_0975"/>
<dbReference type="EMBL" id="FSRL01000001">
    <property type="protein sequence ID" value="SIN84766.1"/>
    <property type="molecule type" value="Genomic_DNA"/>
</dbReference>
<accession>A0A1N6ENZ3</accession>
<feature type="chain" id="PRO_5012207230" evidence="1">
    <location>
        <begin position="30"/>
        <end position="144"/>
    </location>
</feature>
<keyword evidence="3" id="KW-1185">Reference proteome</keyword>
<evidence type="ECO:0000313" key="3">
    <source>
        <dbReference type="Proteomes" id="UP000184932"/>
    </source>
</evidence>
<dbReference type="RefSeq" id="WP_074255090.1">
    <property type="nucleotide sequence ID" value="NZ_FSRL01000001.1"/>
</dbReference>
<organism evidence="2 3">
    <name type="scientific">Vannielia litorea</name>
    <dbReference type="NCBI Taxonomy" id="1217970"/>
    <lineage>
        <taxon>Bacteria</taxon>
        <taxon>Pseudomonadati</taxon>
        <taxon>Pseudomonadota</taxon>
        <taxon>Alphaproteobacteria</taxon>
        <taxon>Rhodobacterales</taxon>
        <taxon>Paracoccaceae</taxon>
        <taxon>Vannielia</taxon>
    </lineage>
</organism>
<dbReference type="InterPro" id="IPR009380">
    <property type="entry name" value="DUF1036"/>
</dbReference>
<dbReference type="AlphaFoldDB" id="A0A1N6ENZ3"/>
<name>A0A1N6ENZ3_9RHOB</name>
<feature type="signal peptide" evidence="1">
    <location>
        <begin position="1"/>
        <end position="29"/>
    </location>
</feature>
<proteinExistence type="predicted"/>